<dbReference type="Gene3D" id="1.10.260.40">
    <property type="entry name" value="lambda repressor-like DNA-binding domains"/>
    <property type="match status" value="1"/>
</dbReference>
<dbReference type="InterPro" id="IPR028082">
    <property type="entry name" value="Peripla_BP_I"/>
</dbReference>
<dbReference type="CDD" id="cd01392">
    <property type="entry name" value="HTH_LacI"/>
    <property type="match status" value="1"/>
</dbReference>
<dbReference type="Pfam" id="PF13377">
    <property type="entry name" value="Peripla_BP_3"/>
    <property type="match status" value="1"/>
</dbReference>
<dbReference type="SUPFAM" id="SSF53822">
    <property type="entry name" value="Periplasmic binding protein-like I"/>
    <property type="match status" value="1"/>
</dbReference>
<dbReference type="InterPro" id="IPR000843">
    <property type="entry name" value="HTH_LacI"/>
</dbReference>
<dbReference type="Proteomes" id="UP000199158">
    <property type="component" value="Unassembled WGS sequence"/>
</dbReference>
<evidence type="ECO:0000256" key="1">
    <source>
        <dbReference type="ARBA" id="ARBA00022491"/>
    </source>
</evidence>
<dbReference type="SMART" id="SM00354">
    <property type="entry name" value="HTH_LACI"/>
    <property type="match status" value="1"/>
</dbReference>
<name>A0A1H8B548_9FIRM</name>
<dbReference type="RefSeq" id="WP_092753571.1">
    <property type="nucleotide sequence ID" value="NZ_FOCG01000001.1"/>
</dbReference>
<dbReference type="OrthoDB" id="308642at2"/>
<sequence length="339" mass="37938">MRTTIKDIAAKTNLSVTTVSLVLNNKPSKISQKTKELVLKTAKEMHYRPNQLAVSLIKKRTKTIGLIVSDIRNNFFSSLAKGIEDECRKNGWTLILCNTSDNHQRDIEYINVLASKSVDGILYCMSIDSNLENFKQSYDLLGTLNIPFVMIDRSYPVPNPAIVRLDHIRGGYMATRHLLELGHRQIACVTGPNYLEDSRDRLHGYKKALDEAHITFDESLIFEGGYDMNSGIAAVDALFGKKFTAIFAFNDMMAYGVYKGLKAHELHVPADISVIGYDDIFLSEILEVPLTTIKQPIGLMGCAATKKLIAMIEDKPLAEKTTIFEPELIVRKSTAAYKN</sequence>
<dbReference type="Pfam" id="PF00356">
    <property type="entry name" value="LacI"/>
    <property type="match status" value="1"/>
</dbReference>
<keyword evidence="4" id="KW-0804">Transcription</keyword>
<organism evidence="6 7">
    <name type="scientific">Hydrogenoanaerobacterium saccharovorans</name>
    <dbReference type="NCBI Taxonomy" id="474960"/>
    <lineage>
        <taxon>Bacteria</taxon>
        <taxon>Bacillati</taxon>
        <taxon>Bacillota</taxon>
        <taxon>Clostridia</taxon>
        <taxon>Eubacteriales</taxon>
        <taxon>Oscillospiraceae</taxon>
        <taxon>Hydrogenoanaerobacterium</taxon>
    </lineage>
</organism>
<reference evidence="6 7" key="1">
    <citation type="submission" date="2016-10" db="EMBL/GenBank/DDBJ databases">
        <authorList>
            <person name="de Groot N.N."/>
        </authorList>
    </citation>
    <scope>NUCLEOTIDE SEQUENCE [LARGE SCALE GENOMIC DNA]</scope>
    <source>
        <strain evidence="6 7">CGMCC 1.5070</strain>
    </source>
</reference>
<dbReference type="PROSITE" id="PS50932">
    <property type="entry name" value="HTH_LACI_2"/>
    <property type="match status" value="1"/>
</dbReference>
<protein>
    <submittedName>
        <fullName evidence="6">Transcriptional regulator, LacI family</fullName>
    </submittedName>
</protein>
<proteinExistence type="predicted"/>
<accession>A0A1H8B548</accession>
<dbReference type="InterPro" id="IPR010982">
    <property type="entry name" value="Lambda_DNA-bd_dom_sf"/>
</dbReference>
<dbReference type="PANTHER" id="PTHR30146:SF148">
    <property type="entry name" value="HTH-TYPE TRANSCRIPTIONAL REPRESSOR PURR-RELATED"/>
    <property type="match status" value="1"/>
</dbReference>
<dbReference type="PANTHER" id="PTHR30146">
    <property type="entry name" value="LACI-RELATED TRANSCRIPTIONAL REPRESSOR"/>
    <property type="match status" value="1"/>
</dbReference>
<evidence type="ECO:0000256" key="3">
    <source>
        <dbReference type="ARBA" id="ARBA00023125"/>
    </source>
</evidence>
<gene>
    <name evidence="6" type="ORF">SAMN05216180_1714</name>
</gene>
<dbReference type="GO" id="GO:0000976">
    <property type="term" value="F:transcription cis-regulatory region binding"/>
    <property type="evidence" value="ECO:0007669"/>
    <property type="project" value="TreeGrafter"/>
</dbReference>
<dbReference type="Gene3D" id="3.40.50.2300">
    <property type="match status" value="2"/>
</dbReference>
<dbReference type="AlphaFoldDB" id="A0A1H8B548"/>
<feature type="domain" description="HTH lacI-type" evidence="5">
    <location>
        <begin position="3"/>
        <end position="58"/>
    </location>
</feature>
<dbReference type="SUPFAM" id="SSF47413">
    <property type="entry name" value="lambda repressor-like DNA-binding domains"/>
    <property type="match status" value="1"/>
</dbReference>
<dbReference type="GO" id="GO:0003700">
    <property type="term" value="F:DNA-binding transcription factor activity"/>
    <property type="evidence" value="ECO:0007669"/>
    <property type="project" value="TreeGrafter"/>
</dbReference>
<evidence type="ECO:0000313" key="7">
    <source>
        <dbReference type="Proteomes" id="UP000199158"/>
    </source>
</evidence>
<evidence type="ECO:0000256" key="2">
    <source>
        <dbReference type="ARBA" id="ARBA00023015"/>
    </source>
</evidence>
<dbReference type="InterPro" id="IPR046335">
    <property type="entry name" value="LacI/GalR-like_sensor"/>
</dbReference>
<evidence type="ECO:0000256" key="4">
    <source>
        <dbReference type="ARBA" id="ARBA00023163"/>
    </source>
</evidence>
<keyword evidence="7" id="KW-1185">Reference proteome</keyword>
<evidence type="ECO:0000259" key="5">
    <source>
        <dbReference type="PROSITE" id="PS50932"/>
    </source>
</evidence>
<dbReference type="CDD" id="cd06267">
    <property type="entry name" value="PBP1_LacI_sugar_binding-like"/>
    <property type="match status" value="1"/>
</dbReference>
<dbReference type="STRING" id="474960.SAMN05216180_1714"/>
<keyword evidence="3" id="KW-0238">DNA-binding</keyword>
<keyword evidence="2" id="KW-0805">Transcription regulation</keyword>
<dbReference type="EMBL" id="FOCG01000001">
    <property type="protein sequence ID" value="SEM77876.1"/>
    <property type="molecule type" value="Genomic_DNA"/>
</dbReference>
<keyword evidence="1" id="KW-0678">Repressor</keyword>
<evidence type="ECO:0000313" key="6">
    <source>
        <dbReference type="EMBL" id="SEM77876.1"/>
    </source>
</evidence>